<evidence type="ECO:0000256" key="7">
    <source>
        <dbReference type="ARBA" id="ARBA00022490"/>
    </source>
</evidence>
<name>A0A8B8GFX2_9HEMI</name>
<proteinExistence type="inferred from homology"/>
<dbReference type="GeneID" id="112691634"/>
<dbReference type="GO" id="GO:0005737">
    <property type="term" value="C:cytoplasm"/>
    <property type="evidence" value="ECO:0007669"/>
    <property type="project" value="UniProtKB-SubCell"/>
</dbReference>
<keyword evidence="9" id="KW-0539">Nucleus</keyword>
<keyword evidence="6" id="KW-0813">Transport</keyword>
<evidence type="ECO:0000256" key="9">
    <source>
        <dbReference type="ARBA" id="ARBA00023242"/>
    </source>
</evidence>
<evidence type="ECO:0000256" key="8">
    <source>
        <dbReference type="ARBA" id="ARBA00022884"/>
    </source>
</evidence>
<evidence type="ECO:0000313" key="12">
    <source>
        <dbReference type="RefSeq" id="XP_025421755.1"/>
    </source>
</evidence>
<accession>A0A8B8GFX2</accession>
<comment type="similarity">
    <text evidence="4">Belongs to the snurportin family.</text>
</comment>
<dbReference type="PANTHER" id="PTHR13403">
    <property type="entry name" value="SNURPORTIN1 RNUT1 PROTEIN RNA, U TRANSPORTER 1"/>
    <property type="match status" value="1"/>
</dbReference>
<comment type="function">
    <text evidence="1">Functions as an U snRNP-specific nuclear import adapter. Involved in the trimethylguanosine (m3G)-cap-dependent nuclear import of U snRNPs. Binds specifically to the terminal m3G-cap U snRNAs.</text>
</comment>
<dbReference type="GO" id="GO:0061015">
    <property type="term" value="P:snRNA import into nucleus"/>
    <property type="evidence" value="ECO:0007669"/>
    <property type="project" value="InterPro"/>
</dbReference>
<organism evidence="11 12">
    <name type="scientific">Sipha flava</name>
    <name type="common">yellow sugarcane aphid</name>
    <dbReference type="NCBI Taxonomy" id="143950"/>
    <lineage>
        <taxon>Eukaryota</taxon>
        <taxon>Metazoa</taxon>
        <taxon>Ecdysozoa</taxon>
        <taxon>Arthropoda</taxon>
        <taxon>Hexapoda</taxon>
        <taxon>Insecta</taxon>
        <taxon>Pterygota</taxon>
        <taxon>Neoptera</taxon>
        <taxon>Paraneoptera</taxon>
        <taxon>Hemiptera</taxon>
        <taxon>Sternorrhyncha</taxon>
        <taxon>Aphidomorpha</taxon>
        <taxon>Aphidoidea</taxon>
        <taxon>Aphididae</taxon>
        <taxon>Sipha</taxon>
    </lineage>
</organism>
<dbReference type="OrthoDB" id="10003593at2759"/>
<gene>
    <name evidence="12" type="primary">LOC112691634</name>
</gene>
<dbReference type="InterPro" id="IPR047857">
    <property type="entry name" value="Snurportin1_C"/>
</dbReference>
<dbReference type="PANTHER" id="PTHR13403:SF6">
    <property type="entry name" value="SNURPORTIN-1"/>
    <property type="match status" value="1"/>
</dbReference>
<evidence type="ECO:0000256" key="1">
    <source>
        <dbReference type="ARBA" id="ARBA00003975"/>
    </source>
</evidence>
<dbReference type="SUPFAM" id="SSF56091">
    <property type="entry name" value="DNA ligase/mRNA capping enzyme, catalytic domain"/>
    <property type="match status" value="1"/>
</dbReference>
<reference evidence="12" key="1">
    <citation type="submission" date="2025-08" db="UniProtKB">
        <authorList>
            <consortium name="RefSeq"/>
        </authorList>
    </citation>
    <scope>IDENTIFICATION</scope>
    <source>
        <tissue evidence="12">Whole body</tissue>
    </source>
</reference>
<evidence type="ECO:0000259" key="10">
    <source>
        <dbReference type="Pfam" id="PF21974"/>
    </source>
</evidence>
<evidence type="ECO:0000256" key="2">
    <source>
        <dbReference type="ARBA" id="ARBA00004123"/>
    </source>
</evidence>
<dbReference type="Gene3D" id="3.30.470.30">
    <property type="entry name" value="DNA ligase/mRNA capping enzyme"/>
    <property type="match status" value="1"/>
</dbReference>
<keyword evidence="8" id="KW-0694">RNA-binding</keyword>
<dbReference type="GO" id="GO:0005634">
    <property type="term" value="C:nucleus"/>
    <property type="evidence" value="ECO:0007669"/>
    <property type="project" value="UniProtKB-SubCell"/>
</dbReference>
<evidence type="ECO:0000256" key="6">
    <source>
        <dbReference type="ARBA" id="ARBA00022448"/>
    </source>
</evidence>
<dbReference type="AlphaFoldDB" id="A0A8B8GFX2"/>
<protein>
    <recommendedName>
        <fullName evidence="5">Snurportin-1</fullName>
    </recommendedName>
</protein>
<sequence>MNMESSEIWSLKTISLKAIYTSLEKILFQKNKQKQDSSKLLKRNLEKKINKRRQLENVDHVDLMNTYKKKNKEIDFNQTEGKNILPLMNPELMFEVPEDIDNWIAVLCPDGIRCYVVAKNNKTKAIATSGKTINCFQSLFPYGQCLQDNRIRSRRIQTVLDCVYSAQLRKFYVLDVLEWLDMPCTYYDADFRFSFVESRLNLIQGINKVSEKNYFPFEMAPRMVTSDFYQYILDNGKFFPENVNLDRIYFYNPESYYISNTPTALWLKPFMITDVLQKPINDQIELQRPLNYVDIFEYDKNLKTNKKEKSSSDSKK</sequence>
<dbReference type="Pfam" id="PF21974">
    <property type="entry name" value="SPN1_m3Gcap_bd"/>
    <property type="match status" value="1"/>
</dbReference>
<evidence type="ECO:0000256" key="5">
    <source>
        <dbReference type="ARBA" id="ARBA00016034"/>
    </source>
</evidence>
<dbReference type="Proteomes" id="UP000694846">
    <property type="component" value="Unplaced"/>
</dbReference>
<evidence type="ECO:0000313" key="11">
    <source>
        <dbReference type="Proteomes" id="UP000694846"/>
    </source>
</evidence>
<keyword evidence="11" id="KW-1185">Reference proteome</keyword>
<feature type="domain" description="Snurportin-1 m3G cap-binding" evidence="10">
    <location>
        <begin position="87"/>
        <end position="269"/>
    </location>
</feature>
<dbReference type="InterPro" id="IPR017336">
    <property type="entry name" value="Snurportin-1"/>
</dbReference>
<comment type="subcellular location">
    <subcellularLocation>
        <location evidence="3">Cytoplasm</location>
    </subcellularLocation>
    <subcellularLocation>
        <location evidence="2">Nucleus</location>
    </subcellularLocation>
</comment>
<keyword evidence="7" id="KW-0963">Cytoplasm</keyword>
<dbReference type="RefSeq" id="XP_025421755.1">
    <property type="nucleotide sequence ID" value="XM_025565970.1"/>
</dbReference>
<evidence type="ECO:0000256" key="3">
    <source>
        <dbReference type="ARBA" id="ARBA00004496"/>
    </source>
</evidence>
<dbReference type="GO" id="GO:0003723">
    <property type="term" value="F:RNA binding"/>
    <property type="evidence" value="ECO:0007669"/>
    <property type="project" value="UniProtKB-KW"/>
</dbReference>
<evidence type="ECO:0000256" key="4">
    <source>
        <dbReference type="ARBA" id="ARBA00007540"/>
    </source>
</evidence>